<dbReference type="AlphaFoldDB" id="A0A4R8DS68"/>
<organism evidence="2 3">
    <name type="scientific">Dinghuibacter silviterrae</name>
    <dbReference type="NCBI Taxonomy" id="1539049"/>
    <lineage>
        <taxon>Bacteria</taxon>
        <taxon>Pseudomonadati</taxon>
        <taxon>Bacteroidota</taxon>
        <taxon>Chitinophagia</taxon>
        <taxon>Chitinophagales</taxon>
        <taxon>Chitinophagaceae</taxon>
        <taxon>Dinghuibacter</taxon>
    </lineage>
</organism>
<dbReference type="Gene3D" id="2.60.120.10">
    <property type="entry name" value="Jelly Rolls"/>
    <property type="match status" value="1"/>
</dbReference>
<dbReference type="CDD" id="cd00038">
    <property type="entry name" value="CAP_ED"/>
    <property type="match status" value="1"/>
</dbReference>
<sequence>MNDFFNTINDIVPLAKEVQMALAKTIRILRLERGQPWIREGDSAHHLAFISEGYLRKYRLREGREVTEGFYFDNAFAADLPPVLTGRPVRCSLVAMERTELFLLPYAVLGMLARDHPSIEHLVRTLVERDFIAWYYRYMELLTTPLPERYVQFVQDHPLVLERAEARHVATFLGMTNQQFSRARAGHA</sequence>
<dbReference type="OrthoDB" id="680421at2"/>
<comment type="caution">
    <text evidence="2">The sequence shown here is derived from an EMBL/GenBank/DDBJ whole genome shotgun (WGS) entry which is preliminary data.</text>
</comment>
<dbReference type="InterPro" id="IPR014710">
    <property type="entry name" value="RmlC-like_jellyroll"/>
</dbReference>
<dbReference type="InterPro" id="IPR018490">
    <property type="entry name" value="cNMP-bd_dom_sf"/>
</dbReference>
<feature type="domain" description="Cyclic nucleotide-binding" evidence="1">
    <location>
        <begin position="14"/>
        <end position="104"/>
    </location>
</feature>
<dbReference type="SUPFAM" id="SSF51206">
    <property type="entry name" value="cAMP-binding domain-like"/>
    <property type="match status" value="1"/>
</dbReference>
<reference evidence="2 3" key="1">
    <citation type="submission" date="2019-03" db="EMBL/GenBank/DDBJ databases">
        <title>Genomic Encyclopedia of Type Strains, Phase IV (KMG-IV): sequencing the most valuable type-strain genomes for metagenomic binning, comparative biology and taxonomic classification.</title>
        <authorList>
            <person name="Goeker M."/>
        </authorList>
    </citation>
    <scope>NUCLEOTIDE SEQUENCE [LARGE SCALE GENOMIC DNA]</scope>
    <source>
        <strain evidence="2 3">DSM 100059</strain>
    </source>
</reference>
<dbReference type="InterPro" id="IPR000595">
    <property type="entry name" value="cNMP-bd_dom"/>
</dbReference>
<dbReference type="Proteomes" id="UP000294498">
    <property type="component" value="Unassembled WGS sequence"/>
</dbReference>
<dbReference type="EMBL" id="SODV01000001">
    <property type="protein sequence ID" value="TDX00869.1"/>
    <property type="molecule type" value="Genomic_DNA"/>
</dbReference>
<protein>
    <submittedName>
        <fullName evidence="2">CRP-like cAMP-binding protein</fullName>
    </submittedName>
</protein>
<keyword evidence="3" id="KW-1185">Reference proteome</keyword>
<evidence type="ECO:0000259" key="1">
    <source>
        <dbReference type="PROSITE" id="PS50042"/>
    </source>
</evidence>
<name>A0A4R8DS68_9BACT</name>
<accession>A0A4R8DS68</accession>
<gene>
    <name evidence="2" type="ORF">EDB95_1898</name>
</gene>
<evidence type="ECO:0000313" key="3">
    <source>
        <dbReference type="Proteomes" id="UP000294498"/>
    </source>
</evidence>
<dbReference type="Pfam" id="PF00027">
    <property type="entry name" value="cNMP_binding"/>
    <property type="match status" value="1"/>
</dbReference>
<proteinExistence type="predicted"/>
<dbReference type="PROSITE" id="PS50042">
    <property type="entry name" value="CNMP_BINDING_3"/>
    <property type="match status" value="1"/>
</dbReference>
<dbReference type="RefSeq" id="WP_133992931.1">
    <property type="nucleotide sequence ID" value="NZ_SODV01000001.1"/>
</dbReference>
<evidence type="ECO:0000313" key="2">
    <source>
        <dbReference type="EMBL" id="TDX00869.1"/>
    </source>
</evidence>